<evidence type="ECO:0000313" key="2">
    <source>
        <dbReference type="EMBL" id="ETX04898.1"/>
    </source>
</evidence>
<gene>
    <name evidence="2" type="ORF">ETSY2_26150</name>
</gene>
<dbReference type="Pfam" id="PF01522">
    <property type="entry name" value="Polysacc_deac_1"/>
    <property type="match status" value="1"/>
</dbReference>
<sequence length="300" mass="34866">MALPPYRVDYSAIVDRPPITWPNNARVAFWVAPNVEHYEYVPDSDGVRNPWPRTPYPDAREYSYRDYGNRVGFWRMLEVLDQHRIKCCVSLNLAVLEHYPEVGKAMVDRDWDFMSHGIYNTRYLNTYDEAQEREFYRDCIDTLKRHTGKPLRGMLGPAISGTPRTPDLMAEAGLIYHTDWMHDDQPVPIRVASGKLVSVPYSIELNDAPAFRTNYEGDYFARICKAQFDQLYKEGAESGRVMCIALHPYLIGQPHRIQYLDEVLSYIMSHDGVWQTTADEIADYYIEHYYDQMTAHTSGT</sequence>
<dbReference type="PANTHER" id="PTHR43123:SF4">
    <property type="entry name" value="POLYSACCHARIDE DEACETYLASE"/>
    <property type="match status" value="1"/>
</dbReference>
<proteinExistence type="predicted"/>
<feature type="domain" description="NodB homology" evidence="1">
    <location>
        <begin position="66"/>
        <end position="174"/>
    </location>
</feature>
<dbReference type="HOGENOM" id="CLU_029940_0_2_7"/>
<keyword evidence="3" id="KW-1185">Reference proteome</keyword>
<dbReference type="InterPro" id="IPR002509">
    <property type="entry name" value="NODB_dom"/>
</dbReference>
<dbReference type="PANTHER" id="PTHR43123">
    <property type="entry name" value="POLYSACCHARIDE DEACETYLASE-RELATED"/>
    <property type="match status" value="1"/>
</dbReference>
<accession>W4M402</accession>
<dbReference type="GO" id="GO:0005975">
    <property type="term" value="P:carbohydrate metabolic process"/>
    <property type="evidence" value="ECO:0007669"/>
    <property type="project" value="InterPro"/>
</dbReference>
<dbReference type="SUPFAM" id="SSF88713">
    <property type="entry name" value="Glycoside hydrolase/deacetylase"/>
    <property type="match status" value="1"/>
</dbReference>
<name>W4M402_9BACT</name>
<comment type="caution">
    <text evidence="2">The sequence shown here is derived from an EMBL/GenBank/DDBJ whole genome shotgun (WGS) entry which is preliminary data.</text>
</comment>
<evidence type="ECO:0000313" key="3">
    <source>
        <dbReference type="Proteomes" id="UP000019140"/>
    </source>
</evidence>
<reference evidence="2 3" key="1">
    <citation type="journal article" date="2014" name="Nature">
        <title>An environmental bacterial taxon with a large and distinct metabolic repertoire.</title>
        <authorList>
            <person name="Wilson M.C."/>
            <person name="Mori T."/>
            <person name="Ruckert C."/>
            <person name="Uria A.R."/>
            <person name="Helf M.J."/>
            <person name="Takada K."/>
            <person name="Gernert C."/>
            <person name="Steffens U.A."/>
            <person name="Heycke N."/>
            <person name="Schmitt S."/>
            <person name="Rinke C."/>
            <person name="Helfrich E.J."/>
            <person name="Brachmann A.O."/>
            <person name="Gurgui C."/>
            <person name="Wakimoto T."/>
            <person name="Kracht M."/>
            <person name="Crusemann M."/>
            <person name="Hentschel U."/>
            <person name="Abe I."/>
            <person name="Matsunaga S."/>
            <person name="Kalinowski J."/>
            <person name="Takeyama H."/>
            <person name="Piel J."/>
        </authorList>
    </citation>
    <scope>NUCLEOTIDE SEQUENCE [LARGE SCALE GENOMIC DNA]</scope>
    <source>
        <strain evidence="3">TSY2</strain>
    </source>
</reference>
<dbReference type="CDD" id="cd10979">
    <property type="entry name" value="CE4_PuuE_like"/>
    <property type="match status" value="1"/>
</dbReference>
<dbReference type="Proteomes" id="UP000019140">
    <property type="component" value="Unassembled WGS sequence"/>
</dbReference>
<dbReference type="AlphaFoldDB" id="W4M402"/>
<protein>
    <recommendedName>
        <fullName evidence="1">NodB homology domain-containing protein</fullName>
    </recommendedName>
</protein>
<evidence type="ECO:0000259" key="1">
    <source>
        <dbReference type="Pfam" id="PF01522"/>
    </source>
</evidence>
<dbReference type="PATRIC" id="fig|1429439.4.peg.4438"/>
<dbReference type="EMBL" id="AZHX01001092">
    <property type="protein sequence ID" value="ETX04898.1"/>
    <property type="molecule type" value="Genomic_DNA"/>
</dbReference>
<organism evidence="2 3">
    <name type="scientific">Candidatus Entotheonella gemina</name>
    <dbReference type="NCBI Taxonomy" id="1429439"/>
    <lineage>
        <taxon>Bacteria</taxon>
        <taxon>Pseudomonadati</taxon>
        <taxon>Nitrospinota/Tectimicrobiota group</taxon>
        <taxon>Candidatus Tectimicrobiota</taxon>
        <taxon>Candidatus Entotheonellia</taxon>
        <taxon>Candidatus Entotheonellales</taxon>
        <taxon>Candidatus Entotheonellaceae</taxon>
        <taxon>Candidatus Entotheonella</taxon>
    </lineage>
</organism>
<dbReference type="GO" id="GO:0016810">
    <property type="term" value="F:hydrolase activity, acting on carbon-nitrogen (but not peptide) bonds"/>
    <property type="evidence" value="ECO:0007669"/>
    <property type="project" value="InterPro"/>
</dbReference>
<dbReference type="Gene3D" id="3.20.20.370">
    <property type="entry name" value="Glycoside hydrolase/deacetylase"/>
    <property type="match status" value="1"/>
</dbReference>
<dbReference type="InterPro" id="IPR011330">
    <property type="entry name" value="Glyco_hydro/deAcase_b/a-brl"/>
</dbReference>